<evidence type="ECO:0000313" key="2">
    <source>
        <dbReference type="Proteomes" id="UP000386466"/>
    </source>
</evidence>
<keyword evidence="2" id="KW-1185">Reference proteome</keyword>
<accession>A0A485PG38</accession>
<dbReference type="PANTHER" id="PTHR25952">
    <property type="entry name" value="ENDO/EXONUCLEASE/PHOSPHATASE DOMAIN-CONTAINING PROTEIN"/>
    <property type="match status" value="1"/>
</dbReference>
<dbReference type="Proteomes" id="UP000386466">
    <property type="component" value="Unassembled WGS sequence"/>
</dbReference>
<name>A0A485PG38_LYNPA</name>
<dbReference type="InterPro" id="IPR053179">
    <property type="entry name" value="LINE-1_ORF2_RT/EN"/>
</dbReference>
<dbReference type="PANTHER" id="PTHR25952:SF255">
    <property type="entry name" value="LINE-1 RETROTRANSPOSABLE ELEMENT ORF2 PROTEIN"/>
    <property type="match status" value="1"/>
</dbReference>
<dbReference type="EMBL" id="CAAGRJ010037728">
    <property type="protein sequence ID" value="VFV45631.1"/>
    <property type="molecule type" value="Genomic_DNA"/>
</dbReference>
<proteinExistence type="predicted"/>
<dbReference type="AlphaFoldDB" id="A0A485PG38"/>
<sequence>MKKLLELIHEFSKVAGYKINAQKSVAFLYTNEATEREVKESISFTIAPKPIKYLGINLTKKVKNLHTENYRKIPCSWIGRTNIVKMSILPKAIYIFNAILIKVTPAFFTELEQIILKFVWNQKRPRIAKSILKKKTKAGGITIPDFKLYYKAVIIKTVW</sequence>
<protein>
    <submittedName>
        <fullName evidence="1">Uncharacterized protein</fullName>
    </submittedName>
</protein>
<organism evidence="1 2">
    <name type="scientific">Lynx pardinus</name>
    <name type="common">Iberian lynx</name>
    <name type="synonym">Felis pardina</name>
    <dbReference type="NCBI Taxonomy" id="191816"/>
    <lineage>
        <taxon>Eukaryota</taxon>
        <taxon>Metazoa</taxon>
        <taxon>Chordata</taxon>
        <taxon>Craniata</taxon>
        <taxon>Vertebrata</taxon>
        <taxon>Euteleostomi</taxon>
        <taxon>Mammalia</taxon>
        <taxon>Eutheria</taxon>
        <taxon>Laurasiatheria</taxon>
        <taxon>Carnivora</taxon>
        <taxon>Feliformia</taxon>
        <taxon>Felidae</taxon>
        <taxon>Felinae</taxon>
        <taxon>Lynx</taxon>
    </lineage>
</organism>
<reference evidence="1 2" key="1">
    <citation type="submission" date="2019-01" db="EMBL/GenBank/DDBJ databases">
        <authorList>
            <person name="Alioto T."/>
            <person name="Alioto T."/>
        </authorList>
    </citation>
    <scope>NUCLEOTIDE SEQUENCE [LARGE SCALE GENOMIC DNA]</scope>
</reference>
<gene>
    <name evidence="1" type="ORF">LYPA_23C008059</name>
</gene>
<evidence type="ECO:0000313" key="1">
    <source>
        <dbReference type="EMBL" id="VFV45631.1"/>
    </source>
</evidence>